<evidence type="ECO:0000259" key="1">
    <source>
        <dbReference type="Pfam" id="PF12395"/>
    </source>
</evidence>
<evidence type="ECO:0000313" key="3">
    <source>
        <dbReference type="EMBL" id="HAF8741350.1"/>
    </source>
</evidence>
<gene>
    <name evidence="2" type="ORF">G5U92_004416</name>
    <name evidence="3" type="ORF">G5U92_004714</name>
</gene>
<reference evidence="2" key="1">
    <citation type="journal article" date="2018" name="Genome Biol.">
        <title>SKESA: strategic k-mer extension for scrupulous assemblies.</title>
        <authorList>
            <person name="Souvorov A."/>
            <person name="Agarwala R."/>
            <person name="Lipman D.J."/>
        </authorList>
    </citation>
    <scope>NUCLEOTIDE SEQUENCE</scope>
    <source>
        <strain evidence="2">MA.MC_04-0949</strain>
    </source>
</reference>
<dbReference type="AlphaFoldDB" id="A0A705JCQ8"/>
<sequence length="172" mass="18543">MERNTAEDIFAACERALANLMEAEIAIAQISDPVERAELMKALLSSLAEITAGVRASALRQYPDIHPPEPHGAPDTTIVEEDVAIVSQLTTIDITAIDKALLAECASSWQKVARVVGDALHSSSPNLKKVPVGYYAQRIIALVELGKLESQGNLHYIRSSEVRLPNDSKSAA</sequence>
<dbReference type="InterPro" id="IPR022123">
    <property type="entry name" value="DUF3658"/>
</dbReference>
<reference evidence="2" key="2">
    <citation type="submission" date="2020-02" db="EMBL/GenBank/DDBJ databases">
        <authorList>
            <consortium name="NCBI Pathogen Detection Project"/>
        </authorList>
    </citation>
    <scope>NUCLEOTIDE SEQUENCE</scope>
    <source>
        <strain evidence="2">MA.MC_04-0949</strain>
    </source>
</reference>
<dbReference type="EMBL" id="DAAWOL010000013">
    <property type="protein sequence ID" value="HAF8741071.1"/>
    <property type="molecule type" value="Genomic_DNA"/>
</dbReference>
<feature type="domain" description="DUF3658" evidence="1">
    <location>
        <begin position="88"/>
        <end position="159"/>
    </location>
</feature>
<proteinExistence type="predicted"/>
<organism evidence="2">
    <name type="scientific">Salmonella enterica</name>
    <name type="common">Salmonella choleraesuis</name>
    <dbReference type="NCBI Taxonomy" id="28901"/>
    <lineage>
        <taxon>Bacteria</taxon>
        <taxon>Pseudomonadati</taxon>
        <taxon>Pseudomonadota</taxon>
        <taxon>Gammaproteobacteria</taxon>
        <taxon>Enterobacterales</taxon>
        <taxon>Enterobacteriaceae</taxon>
        <taxon>Salmonella</taxon>
    </lineage>
</organism>
<dbReference type="EMBL" id="DAAWOL010000027">
    <property type="protein sequence ID" value="HAF8741350.1"/>
    <property type="molecule type" value="Genomic_DNA"/>
</dbReference>
<evidence type="ECO:0000313" key="2">
    <source>
        <dbReference type="EMBL" id="HAF8741071.1"/>
    </source>
</evidence>
<accession>A0A705JCQ8</accession>
<protein>
    <recommendedName>
        <fullName evidence="1">DUF3658 domain-containing protein</fullName>
    </recommendedName>
</protein>
<dbReference type="Pfam" id="PF12395">
    <property type="entry name" value="DUF3658"/>
    <property type="match status" value="1"/>
</dbReference>
<comment type="caution">
    <text evidence="2">The sequence shown here is derived from an EMBL/GenBank/DDBJ whole genome shotgun (WGS) entry which is preliminary data.</text>
</comment>
<name>A0A705JCQ8_SALER</name>